<keyword evidence="4" id="KW-1003">Cell membrane</keyword>
<evidence type="ECO:0000256" key="6">
    <source>
        <dbReference type="ARBA" id="ARBA00022679"/>
    </source>
</evidence>
<dbReference type="InterPro" id="IPR003661">
    <property type="entry name" value="HisK_dim/P_dom"/>
</dbReference>
<keyword evidence="12" id="KW-0902">Two-component regulatory system</keyword>
<dbReference type="PROSITE" id="PS50109">
    <property type="entry name" value="HIS_KIN"/>
    <property type="match status" value="1"/>
</dbReference>
<name>A0A0J8J0Q5_9LIST</name>
<evidence type="ECO:0000256" key="9">
    <source>
        <dbReference type="ARBA" id="ARBA00022777"/>
    </source>
</evidence>
<keyword evidence="18" id="KW-1185">Reference proteome</keyword>
<dbReference type="GO" id="GO:0005886">
    <property type="term" value="C:plasma membrane"/>
    <property type="evidence" value="ECO:0007669"/>
    <property type="project" value="UniProtKB-SubCell"/>
</dbReference>
<dbReference type="PANTHER" id="PTHR45436:SF5">
    <property type="entry name" value="SENSOR HISTIDINE KINASE TRCS"/>
    <property type="match status" value="1"/>
</dbReference>
<evidence type="ECO:0000313" key="18">
    <source>
        <dbReference type="Proteomes" id="UP000052258"/>
    </source>
</evidence>
<evidence type="ECO:0000256" key="1">
    <source>
        <dbReference type="ARBA" id="ARBA00000085"/>
    </source>
</evidence>
<evidence type="ECO:0000256" key="2">
    <source>
        <dbReference type="ARBA" id="ARBA00004651"/>
    </source>
</evidence>
<dbReference type="InterPro" id="IPR005467">
    <property type="entry name" value="His_kinase_dom"/>
</dbReference>
<dbReference type="Gene3D" id="1.10.287.130">
    <property type="match status" value="1"/>
</dbReference>
<dbReference type="Proteomes" id="UP000052258">
    <property type="component" value="Unassembled WGS sequence"/>
</dbReference>
<dbReference type="FunFam" id="3.30.565.10:FF:000006">
    <property type="entry name" value="Sensor histidine kinase WalK"/>
    <property type="match status" value="1"/>
</dbReference>
<dbReference type="SUPFAM" id="SSF55874">
    <property type="entry name" value="ATPase domain of HSP90 chaperone/DNA topoisomerase II/histidine kinase"/>
    <property type="match status" value="1"/>
</dbReference>
<evidence type="ECO:0000256" key="11">
    <source>
        <dbReference type="ARBA" id="ARBA00022989"/>
    </source>
</evidence>
<reference evidence="17 18" key="1">
    <citation type="journal article" date="2015" name="Genome Biol. Evol.">
        <title>Comparative Genomics of Listeria Sensu Lato: Genus-Wide Differences in Evolutionary Dynamics and the Progressive Gain of Complex, Potentially Pathogenicity-Related Traits through Lateral Gene Transfer.</title>
        <authorList>
            <person name="Chiara M."/>
            <person name="Caruso M."/>
            <person name="D'Erchia A.M."/>
            <person name="Manzari C."/>
            <person name="Fraccalvieri R."/>
            <person name="Goffredo E."/>
            <person name="Latorre L."/>
            <person name="Miccolupo A."/>
            <person name="Padalino I."/>
            <person name="Santagada G."/>
            <person name="Chiocco D."/>
            <person name="Pesole G."/>
            <person name="Horner D.S."/>
            <person name="Parisi A."/>
        </authorList>
    </citation>
    <scope>NUCLEOTIDE SEQUENCE [LARGE SCALE GENOMIC DNA]</scope>
    <source>
        <strain evidence="17 18">1991</strain>
    </source>
</reference>
<feature type="domain" description="Histidine kinase" evidence="15">
    <location>
        <begin position="237"/>
        <end position="445"/>
    </location>
</feature>
<keyword evidence="5" id="KW-0597">Phosphoprotein</keyword>
<keyword evidence="6" id="KW-0808">Transferase</keyword>
<evidence type="ECO:0000259" key="15">
    <source>
        <dbReference type="PROSITE" id="PS50109"/>
    </source>
</evidence>
<dbReference type="EC" id="2.7.13.3" evidence="3"/>
<dbReference type="InterPro" id="IPR004358">
    <property type="entry name" value="Sig_transdc_His_kin-like_C"/>
</dbReference>
<dbReference type="InterPro" id="IPR050428">
    <property type="entry name" value="TCS_sensor_his_kinase"/>
</dbReference>
<keyword evidence="11 14" id="KW-1133">Transmembrane helix</keyword>
<accession>A0A0J8J0Q5</accession>
<dbReference type="CDD" id="cd00082">
    <property type="entry name" value="HisKA"/>
    <property type="match status" value="1"/>
</dbReference>
<evidence type="ECO:0000313" key="17">
    <source>
        <dbReference type="EMBL" id="KMT57886.1"/>
    </source>
</evidence>
<dbReference type="Pfam" id="PF02518">
    <property type="entry name" value="HATPase_c"/>
    <property type="match status" value="1"/>
</dbReference>
<dbReference type="FunFam" id="1.10.287.130:FF:000001">
    <property type="entry name" value="Two-component sensor histidine kinase"/>
    <property type="match status" value="1"/>
</dbReference>
<dbReference type="GO" id="GO:0000155">
    <property type="term" value="F:phosphorelay sensor kinase activity"/>
    <property type="evidence" value="ECO:0007669"/>
    <property type="project" value="InterPro"/>
</dbReference>
<dbReference type="PROSITE" id="PS50885">
    <property type="entry name" value="HAMP"/>
    <property type="match status" value="1"/>
</dbReference>
<evidence type="ECO:0000256" key="4">
    <source>
        <dbReference type="ARBA" id="ARBA00022475"/>
    </source>
</evidence>
<proteinExistence type="predicted"/>
<comment type="caution">
    <text evidence="17">The sequence shown here is derived from an EMBL/GenBank/DDBJ whole genome shotgun (WGS) entry which is preliminary data.</text>
</comment>
<evidence type="ECO:0000256" key="14">
    <source>
        <dbReference type="SAM" id="Phobius"/>
    </source>
</evidence>
<dbReference type="PRINTS" id="PR00344">
    <property type="entry name" value="BCTRLSENSOR"/>
</dbReference>
<feature type="domain" description="HAMP" evidence="16">
    <location>
        <begin position="175"/>
        <end position="229"/>
    </location>
</feature>
<evidence type="ECO:0000256" key="8">
    <source>
        <dbReference type="ARBA" id="ARBA00022741"/>
    </source>
</evidence>
<evidence type="ECO:0000256" key="3">
    <source>
        <dbReference type="ARBA" id="ARBA00012438"/>
    </source>
</evidence>
<dbReference type="RefSeq" id="WP_007476183.1">
    <property type="nucleotide sequence ID" value="NZ_KQ130623.1"/>
</dbReference>
<keyword evidence="7 14" id="KW-0812">Transmembrane</keyword>
<dbReference type="CDD" id="cd00075">
    <property type="entry name" value="HATPase"/>
    <property type="match status" value="1"/>
</dbReference>
<dbReference type="SUPFAM" id="SSF47384">
    <property type="entry name" value="Homodimeric domain of signal transducing histidine kinase"/>
    <property type="match status" value="1"/>
</dbReference>
<dbReference type="OrthoDB" id="9813151at2"/>
<dbReference type="InterPro" id="IPR036890">
    <property type="entry name" value="HATPase_C_sf"/>
</dbReference>
<evidence type="ECO:0000256" key="13">
    <source>
        <dbReference type="ARBA" id="ARBA00023136"/>
    </source>
</evidence>
<dbReference type="InterPro" id="IPR003594">
    <property type="entry name" value="HATPase_dom"/>
</dbReference>
<comment type="subcellular location">
    <subcellularLocation>
        <location evidence="2">Cell membrane</location>
        <topology evidence="2">Multi-pass membrane protein</topology>
    </subcellularLocation>
</comment>
<evidence type="ECO:0000256" key="12">
    <source>
        <dbReference type="ARBA" id="ARBA00023012"/>
    </source>
</evidence>
<evidence type="ECO:0000256" key="5">
    <source>
        <dbReference type="ARBA" id="ARBA00022553"/>
    </source>
</evidence>
<keyword evidence="8" id="KW-0547">Nucleotide-binding</keyword>
<evidence type="ECO:0000256" key="10">
    <source>
        <dbReference type="ARBA" id="ARBA00022840"/>
    </source>
</evidence>
<dbReference type="SMART" id="SM00388">
    <property type="entry name" value="HisKA"/>
    <property type="match status" value="1"/>
</dbReference>
<feature type="transmembrane region" description="Helical" evidence="14">
    <location>
        <begin position="151"/>
        <end position="174"/>
    </location>
</feature>
<dbReference type="PANTHER" id="PTHR45436">
    <property type="entry name" value="SENSOR HISTIDINE KINASE YKOH"/>
    <property type="match status" value="1"/>
</dbReference>
<keyword evidence="10" id="KW-0067">ATP-binding</keyword>
<dbReference type="GO" id="GO:0005524">
    <property type="term" value="F:ATP binding"/>
    <property type="evidence" value="ECO:0007669"/>
    <property type="project" value="UniProtKB-KW"/>
</dbReference>
<keyword evidence="13 14" id="KW-0472">Membrane</keyword>
<organism evidence="17 18">
    <name type="scientific">Listeria fleischmannii 1991</name>
    <dbReference type="NCBI Taxonomy" id="1430899"/>
    <lineage>
        <taxon>Bacteria</taxon>
        <taxon>Bacillati</taxon>
        <taxon>Bacillota</taxon>
        <taxon>Bacilli</taxon>
        <taxon>Bacillales</taxon>
        <taxon>Listeriaceae</taxon>
        <taxon>Listeria</taxon>
    </lineage>
</organism>
<dbReference type="SMART" id="SM00387">
    <property type="entry name" value="HATPase_c"/>
    <property type="match status" value="1"/>
</dbReference>
<protein>
    <recommendedName>
        <fullName evidence="3">histidine kinase</fullName>
        <ecNumber evidence="3">2.7.13.3</ecNumber>
    </recommendedName>
</protein>
<keyword evidence="9 17" id="KW-0418">Kinase</keyword>
<evidence type="ECO:0000256" key="7">
    <source>
        <dbReference type="ARBA" id="ARBA00022692"/>
    </source>
</evidence>
<dbReference type="AlphaFoldDB" id="A0A0J8J0Q5"/>
<sequence length="445" mass="51365">MKRKRKQQTSQRQLTKQFLLILVVILLLINIAFAAVAFQTMYDYIEEQASTTMEAIQKNQATTKNWAETIDAYAKNEDDAIKITLDNGSVYYSNESEETFQEIENGKRGFLGHSFISTDDGFYFYEKEQMSTLTAELAIDTEAIFESVSNVFIIGIFLNIATLVIGVLLIYFVVRKWSFKLRQMTDEISEIRKNNQSLGRLTVPENPVEMYEVATAFNQLMEAQHKAMEREKQFITDASHELRTPLAAIRGHVQLIKRRGNDHPEIIQESIHFIDQESKRIEKMSNQLLTLEKYEQQSTEKLNLSDLVQDEIEKMSFLHDYLVEYEIEDAILFHAAKTDIQEILQNLLENAIKYTDAHKKIAVFLKENEKSIELLVEDNGIGIPDEAKEKIFERFYRVDSSHSSEIEGTGIGLSIVKKMVEKYHGTLIVRDNKPKGTVFQITFPK</sequence>
<dbReference type="PATRIC" id="fig|1430899.3.peg.2635"/>
<evidence type="ECO:0000259" key="16">
    <source>
        <dbReference type="PROSITE" id="PS50885"/>
    </source>
</evidence>
<dbReference type="InterPro" id="IPR003660">
    <property type="entry name" value="HAMP_dom"/>
</dbReference>
<gene>
    <name evidence="17" type="ORF">X560_2584</name>
</gene>
<dbReference type="InterPro" id="IPR036097">
    <property type="entry name" value="HisK_dim/P_sf"/>
</dbReference>
<dbReference type="Gene3D" id="6.10.340.10">
    <property type="match status" value="1"/>
</dbReference>
<comment type="catalytic activity">
    <reaction evidence="1">
        <text>ATP + protein L-histidine = ADP + protein N-phospho-L-histidine.</text>
        <dbReference type="EC" id="2.7.13.3"/>
    </reaction>
</comment>
<dbReference type="Pfam" id="PF00512">
    <property type="entry name" value="HisKA"/>
    <property type="match status" value="1"/>
</dbReference>
<dbReference type="Gene3D" id="3.30.565.10">
    <property type="entry name" value="Histidine kinase-like ATPase, C-terminal domain"/>
    <property type="match status" value="1"/>
</dbReference>
<dbReference type="EMBL" id="AZHO01000038">
    <property type="protein sequence ID" value="KMT57886.1"/>
    <property type="molecule type" value="Genomic_DNA"/>
</dbReference>